<dbReference type="GO" id="GO:0005759">
    <property type="term" value="C:mitochondrial matrix"/>
    <property type="evidence" value="ECO:0007669"/>
    <property type="project" value="TreeGrafter"/>
</dbReference>
<dbReference type="InterPro" id="IPR052275">
    <property type="entry name" value="Mt_Fe-S_assembly_factor"/>
</dbReference>
<dbReference type="Pfam" id="PF01722">
    <property type="entry name" value="BolA"/>
    <property type="match status" value="1"/>
</dbReference>
<evidence type="ECO:0008006" key="4">
    <source>
        <dbReference type="Google" id="ProtNLM"/>
    </source>
</evidence>
<dbReference type="PANTHER" id="PTHR46188:SF1">
    <property type="entry name" value="BOLA-LIKE PROTEIN 3"/>
    <property type="match status" value="1"/>
</dbReference>
<dbReference type="PANTHER" id="PTHR46188">
    <property type="entry name" value="BOLA-LIKE PROTEIN 3"/>
    <property type="match status" value="1"/>
</dbReference>
<dbReference type="AlphaFoldDB" id="A0A0B6Y4I8"/>
<evidence type="ECO:0000256" key="2">
    <source>
        <dbReference type="RuleBase" id="RU003860"/>
    </source>
</evidence>
<accession>A0A0B6Y4I8</accession>
<reference evidence="3" key="1">
    <citation type="submission" date="2014-12" db="EMBL/GenBank/DDBJ databases">
        <title>Insight into the proteome of Arion vulgaris.</title>
        <authorList>
            <person name="Aradska J."/>
            <person name="Bulat T."/>
            <person name="Smidak R."/>
            <person name="Sarate P."/>
            <person name="Gangsoo J."/>
            <person name="Sialana F."/>
            <person name="Bilban M."/>
            <person name="Lubec G."/>
        </authorList>
    </citation>
    <scope>NUCLEOTIDE SEQUENCE</scope>
    <source>
        <tissue evidence="3">Skin</tissue>
    </source>
</reference>
<dbReference type="Gene3D" id="3.30.300.90">
    <property type="entry name" value="BolA-like"/>
    <property type="match status" value="1"/>
</dbReference>
<gene>
    <name evidence="3" type="primary">ORF11590</name>
</gene>
<organism evidence="3">
    <name type="scientific">Arion vulgaris</name>
    <dbReference type="NCBI Taxonomy" id="1028688"/>
    <lineage>
        <taxon>Eukaryota</taxon>
        <taxon>Metazoa</taxon>
        <taxon>Spiralia</taxon>
        <taxon>Lophotrochozoa</taxon>
        <taxon>Mollusca</taxon>
        <taxon>Gastropoda</taxon>
        <taxon>Heterobranchia</taxon>
        <taxon>Euthyneura</taxon>
        <taxon>Panpulmonata</taxon>
        <taxon>Eupulmonata</taxon>
        <taxon>Stylommatophora</taxon>
        <taxon>Helicina</taxon>
        <taxon>Arionoidea</taxon>
        <taxon>Arionidae</taxon>
        <taxon>Arion</taxon>
    </lineage>
</organism>
<proteinExistence type="inferred from homology"/>
<name>A0A0B6Y4I8_9EUPU</name>
<dbReference type="InterPro" id="IPR036065">
    <property type="entry name" value="BolA-like_sf"/>
</dbReference>
<dbReference type="SUPFAM" id="SSF82657">
    <property type="entry name" value="BolA-like"/>
    <property type="match status" value="1"/>
</dbReference>
<dbReference type="EMBL" id="HACG01003896">
    <property type="protein sequence ID" value="CEK50761.1"/>
    <property type="molecule type" value="Transcribed_RNA"/>
</dbReference>
<evidence type="ECO:0000313" key="3">
    <source>
        <dbReference type="EMBL" id="CEK50761.1"/>
    </source>
</evidence>
<dbReference type="InterPro" id="IPR002634">
    <property type="entry name" value="BolA"/>
</dbReference>
<evidence type="ECO:0000256" key="1">
    <source>
        <dbReference type="ARBA" id="ARBA00005578"/>
    </source>
</evidence>
<sequence>MSGIISQLIGQFRCALRVPIVSSLRLRPVTTETGEGETIGGDLTVGEQRIIAKLQEAFPDATHIQVADISGGCGAMYQICVESPSFLGLKTVQQHRMVNEVLANEIKSIHGLQLQTKISDNTKKSK</sequence>
<comment type="similarity">
    <text evidence="1 2">Belongs to the BolA/IbaG family.</text>
</comment>
<protein>
    <recommendedName>
        <fullName evidence="4">BolA-like protein 3</fullName>
    </recommendedName>
</protein>